<accession>A0A4R6Q2V5</accession>
<dbReference type="Proteomes" id="UP000295500">
    <property type="component" value="Unassembled WGS sequence"/>
</dbReference>
<keyword evidence="1" id="KW-0812">Transmembrane</keyword>
<evidence type="ECO:0000313" key="4">
    <source>
        <dbReference type="Proteomes" id="UP000295500"/>
    </source>
</evidence>
<feature type="transmembrane region" description="Helical" evidence="1">
    <location>
        <begin position="110"/>
        <end position="131"/>
    </location>
</feature>
<protein>
    <recommendedName>
        <fullName evidence="2">Calcineurin-like phosphoesterase domain-containing protein</fullName>
    </recommendedName>
</protein>
<dbReference type="InterPro" id="IPR004843">
    <property type="entry name" value="Calcineurin-like_PHP"/>
</dbReference>
<comment type="caution">
    <text evidence="3">The sequence shown here is derived from an EMBL/GenBank/DDBJ whole genome shotgun (WGS) entry which is preliminary data.</text>
</comment>
<sequence length="403" mass="44636">MITALLLTTYVVINIYTAVQTDFWLRRCFHSYHSRVKRIVFYIVYVLLALLPVSGAYLPDDQLKTQLAAAGNLWLGFYIYFTGFLLIAQILRLLIRLASRGKCSGLPRHWAWVALPLMVFLTVSLNFYGILNAQDIYTTNYKATINKDAGNVKHMRVVLVADFHLGSNSDPSLYRSLVGKINAQKPDLVLVGGDIFNSTYNSLKDPQIYSEILSGIKSRYGVYAVYGNHDVEETLFGGFAITDSSHSYRNPKVTAFLKDCGFKILDDRTVSIAGGNVILAGRRDGEKAGDGTAERAGIQSLILGKDTTKPVFVLEHEPMDFANIYDAGADFVFSGHTHDGQIFPGNLVVRFLSQNPYGVRVIDGVTTLTTSGVGYYGPPMRIGTHSEIAVVDFTFKLTIRKGN</sequence>
<dbReference type="Gene3D" id="3.60.21.10">
    <property type="match status" value="1"/>
</dbReference>
<evidence type="ECO:0000313" key="3">
    <source>
        <dbReference type="EMBL" id="TDP56347.1"/>
    </source>
</evidence>
<dbReference type="InterPro" id="IPR029052">
    <property type="entry name" value="Metallo-depent_PP-like"/>
</dbReference>
<feature type="transmembrane region" description="Helical" evidence="1">
    <location>
        <begin position="78"/>
        <end position="98"/>
    </location>
</feature>
<proteinExistence type="predicted"/>
<organism evidence="3 4">
    <name type="scientific">Aminicella lysinilytica</name>
    <dbReference type="NCBI Taxonomy" id="433323"/>
    <lineage>
        <taxon>Bacteria</taxon>
        <taxon>Bacillati</taxon>
        <taxon>Bacillota</taxon>
        <taxon>Clostridia</taxon>
        <taxon>Peptostreptococcales</taxon>
        <taxon>Anaerovoracaceae</taxon>
        <taxon>Aminicella</taxon>
    </lineage>
</organism>
<dbReference type="PANTHER" id="PTHR31302:SF0">
    <property type="entry name" value="TRANSMEMBRANE PROTEIN WITH METALLOPHOSPHOESTERASE DOMAIN"/>
    <property type="match status" value="1"/>
</dbReference>
<dbReference type="RefSeq" id="WP_166635378.1">
    <property type="nucleotide sequence ID" value="NZ_SNXO01000016.1"/>
</dbReference>
<dbReference type="AlphaFoldDB" id="A0A4R6Q2V5"/>
<name>A0A4R6Q2V5_9FIRM</name>
<dbReference type="Pfam" id="PF00149">
    <property type="entry name" value="Metallophos"/>
    <property type="match status" value="1"/>
</dbReference>
<feature type="transmembrane region" description="Helical" evidence="1">
    <location>
        <begin position="39"/>
        <end position="58"/>
    </location>
</feature>
<keyword evidence="1" id="KW-1133">Transmembrane helix</keyword>
<reference evidence="3 4" key="1">
    <citation type="submission" date="2019-03" db="EMBL/GenBank/DDBJ databases">
        <title>Genomic Encyclopedia of Type Strains, Phase IV (KMG-IV): sequencing the most valuable type-strain genomes for metagenomic binning, comparative biology and taxonomic classification.</title>
        <authorList>
            <person name="Goeker M."/>
        </authorList>
    </citation>
    <scope>NUCLEOTIDE SEQUENCE [LARGE SCALE GENOMIC DNA]</scope>
    <source>
        <strain evidence="3 4">DSM 28287</strain>
    </source>
</reference>
<gene>
    <name evidence="3" type="ORF">EV211_11610</name>
</gene>
<keyword evidence="4" id="KW-1185">Reference proteome</keyword>
<feature type="domain" description="Calcineurin-like phosphoesterase" evidence="2">
    <location>
        <begin position="155"/>
        <end position="339"/>
    </location>
</feature>
<dbReference type="InterPro" id="IPR051158">
    <property type="entry name" value="Metallophosphoesterase_sf"/>
</dbReference>
<dbReference type="PANTHER" id="PTHR31302">
    <property type="entry name" value="TRANSMEMBRANE PROTEIN WITH METALLOPHOSPHOESTERASE DOMAIN-RELATED"/>
    <property type="match status" value="1"/>
</dbReference>
<evidence type="ECO:0000259" key="2">
    <source>
        <dbReference type="Pfam" id="PF00149"/>
    </source>
</evidence>
<dbReference type="SUPFAM" id="SSF56300">
    <property type="entry name" value="Metallo-dependent phosphatases"/>
    <property type="match status" value="1"/>
</dbReference>
<dbReference type="GO" id="GO:0016787">
    <property type="term" value="F:hydrolase activity"/>
    <property type="evidence" value="ECO:0007669"/>
    <property type="project" value="InterPro"/>
</dbReference>
<evidence type="ECO:0000256" key="1">
    <source>
        <dbReference type="SAM" id="Phobius"/>
    </source>
</evidence>
<dbReference type="EMBL" id="SNXO01000016">
    <property type="protein sequence ID" value="TDP56347.1"/>
    <property type="molecule type" value="Genomic_DNA"/>
</dbReference>
<keyword evidence="1" id="KW-0472">Membrane</keyword>